<sequence length="1109" mass="123786">MSPADFHQLLLGISSSDNAVRSQAEENYEKMPIVDRFRMLVLVVASQQTQVELQQLAAVLLRRMITSNFDDSFSVLDDADKEEVKSCLIQTVQEEQNESVRRKKSDCVAELSRKLVDANGNNSWPQVLQFMFGCVSSNSPGLKAVPLHVFCQFPGIFGNQQDHYREVIRQMLGQCLQIQEPEQVRFPAAKATIAFLLDNTGDNQLIRQFSDLIPGVLQAAHASASDDQDSVFKSLVELCEEAPKVIRPHVENLLTICLKIVSDCDLMDNIRQLTLETIVTLAETAPGLVRKQKQLIPLIVPQMLALMIDLDDDEASLAEWSVTDEAEEDDCDANTVAGENALDRFACAVGGKTMLPHIMATVPPMLQNPDWRYRHAGLMALSAVGEGCHKFMEEILQQVVDAVLPFLHDQHPRVRYAACNAVGQMCTDFATTMQKQFHAKIVPALCSVLEDQNNPRVQAHAGAALVNFVEDCPKPVLVPYLEPLCSKLEVVLSTKIQELVQKGTKLVLEQVTTTIAAVADTAEEQFTSMYDRFMPSLKYIMENAHSGELRMLRGKTIECISLIGLAVGSEKFMPDAQAIMEQLLKTQADIESWEDDDPQISYMISAWARMCKLLGQKFVSYLPVVMGPLMKAASIKPEVTMLDSQDLESIEEDEGWEFIKLGDQQSFGIKTAGLEEKSTACQMLVCYARELKEGFVEYVEEVVKLMVPLLKFYFHDGVRSSAAESIPLLMECAQLRGPEYVGQIWGFISPHILAAVNDEPDKDVLSITMESLARCIELRGQGCFSMEQYQELTKLLHKMLEQHFERANERLAKRQDEDYDEQVEEALQDEDQDDFYILSKIADILHALFGSHGPEIFPLFDSLLPHYAKLLEPQRPYADRQWALCVFDDVIEYTGQEALKYQEIFLRPMLTYIEDASGEVRQAASYGIGVMAKSAGETFAEAIKDAIPRLRRTIEGPRGRGVQGQLAHDDIAPLENCISAVGKILQHQPNLVGSQAEVSALLQTWLSWLPVTEDKEEAVHVYGYVCDLIENNNPVLLGESNCNLPAVISLLADAVYGEALIESKDLTDKVISICKRIQVSANDVWVSSLSMLPQPVHLALSNLIFDVAA</sequence>
<keyword evidence="6" id="KW-0653">Protein transport</keyword>
<dbReference type="InterPro" id="IPR058584">
    <property type="entry name" value="IMB1_TNPO1-like_TPR"/>
</dbReference>
<reference evidence="9" key="1">
    <citation type="submission" date="2020-04" db="EMBL/GenBank/DDBJ databases">
        <authorList>
            <person name="Neveu A P."/>
        </authorList>
    </citation>
    <scope>NUCLEOTIDE SEQUENCE</scope>
    <source>
        <tissue evidence="9">Whole embryo</tissue>
    </source>
</reference>
<dbReference type="Gene3D" id="1.25.10.10">
    <property type="entry name" value="Leucine-rich Repeat Variant"/>
    <property type="match status" value="1"/>
</dbReference>
<dbReference type="SUPFAM" id="SSF48371">
    <property type="entry name" value="ARM repeat"/>
    <property type="match status" value="1"/>
</dbReference>
<dbReference type="EMBL" id="LR786020">
    <property type="protein sequence ID" value="CAB3256613.1"/>
    <property type="molecule type" value="mRNA"/>
</dbReference>
<dbReference type="GO" id="GO:0006606">
    <property type="term" value="P:protein import into nucleus"/>
    <property type="evidence" value="ECO:0007669"/>
    <property type="project" value="InterPro"/>
</dbReference>
<dbReference type="InterPro" id="IPR041389">
    <property type="entry name" value="Importin_rep_6"/>
</dbReference>
<evidence type="ECO:0000256" key="1">
    <source>
        <dbReference type="ARBA" id="ARBA00004123"/>
    </source>
</evidence>
<comment type="subcellular location">
    <subcellularLocation>
        <location evidence="2">Cytoplasm</location>
    </subcellularLocation>
    <subcellularLocation>
        <location evidence="1">Nucleus</location>
    </subcellularLocation>
</comment>
<organism evidence="9">
    <name type="scientific">Phallusia mammillata</name>
    <dbReference type="NCBI Taxonomy" id="59560"/>
    <lineage>
        <taxon>Eukaryota</taxon>
        <taxon>Metazoa</taxon>
        <taxon>Chordata</taxon>
        <taxon>Tunicata</taxon>
        <taxon>Ascidiacea</taxon>
        <taxon>Phlebobranchia</taxon>
        <taxon>Ascidiidae</taxon>
        <taxon>Phallusia</taxon>
    </lineage>
</organism>
<keyword evidence="7" id="KW-0539">Nucleus</keyword>
<keyword evidence="4" id="KW-0963">Cytoplasm</keyword>
<dbReference type="Pfam" id="PF18829">
    <property type="entry name" value="Importin_rep_6"/>
    <property type="match status" value="1"/>
</dbReference>
<dbReference type="InterPro" id="IPR011989">
    <property type="entry name" value="ARM-like"/>
</dbReference>
<accession>A0A6F9DEQ8</accession>
<dbReference type="Pfam" id="PF13513">
    <property type="entry name" value="HEAT_EZ"/>
    <property type="match status" value="1"/>
</dbReference>
<dbReference type="GO" id="GO:0031267">
    <property type="term" value="F:small GTPase binding"/>
    <property type="evidence" value="ECO:0007669"/>
    <property type="project" value="InterPro"/>
</dbReference>
<evidence type="ECO:0000256" key="3">
    <source>
        <dbReference type="ARBA" id="ARBA00022448"/>
    </source>
</evidence>
<name>A0A6F9DEQ8_9ASCI</name>
<evidence type="ECO:0000256" key="6">
    <source>
        <dbReference type="ARBA" id="ARBA00022927"/>
    </source>
</evidence>
<evidence type="ECO:0000256" key="2">
    <source>
        <dbReference type="ARBA" id="ARBA00004496"/>
    </source>
</evidence>
<dbReference type="InterPro" id="IPR001494">
    <property type="entry name" value="Importin-beta_N"/>
</dbReference>
<keyword evidence="3" id="KW-0813">Transport</keyword>
<dbReference type="Pfam" id="PF25574">
    <property type="entry name" value="TPR_IMB1"/>
    <property type="match status" value="1"/>
</dbReference>
<evidence type="ECO:0000256" key="5">
    <source>
        <dbReference type="ARBA" id="ARBA00022737"/>
    </source>
</evidence>
<gene>
    <name evidence="9" type="primary">Ipo5</name>
</gene>
<dbReference type="PROSITE" id="PS50166">
    <property type="entry name" value="IMPORTIN_B_NT"/>
    <property type="match status" value="1"/>
</dbReference>
<dbReference type="InterPro" id="IPR041653">
    <property type="entry name" value="Importin_rep_4"/>
</dbReference>
<evidence type="ECO:0000256" key="4">
    <source>
        <dbReference type="ARBA" id="ARBA00022490"/>
    </source>
</evidence>
<feature type="domain" description="Importin N-terminal" evidence="8">
    <location>
        <begin position="24"/>
        <end position="94"/>
    </location>
</feature>
<dbReference type="InterPro" id="IPR057672">
    <property type="entry name" value="TPR_IPO4/5"/>
</dbReference>
<dbReference type="InterPro" id="IPR040122">
    <property type="entry name" value="Importin_beta"/>
</dbReference>
<dbReference type="PANTHER" id="PTHR10527">
    <property type="entry name" value="IMPORTIN BETA"/>
    <property type="match status" value="1"/>
</dbReference>
<proteinExistence type="evidence at transcript level"/>
<evidence type="ECO:0000256" key="7">
    <source>
        <dbReference type="ARBA" id="ARBA00023242"/>
    </source>
</evidence>
<dbReference type="InterPro" id="IPR016024">
    <property type="entry name" value="ARM-type_fold"/>
</dbReference>
<dbReference type="Pfam" id="PF25780">
    <property type="entry name" value="TPR_IPO5"/>
    <property type="match status" value="1"/>
</dbReference>
<dbReference type="Pfam" id="PF18808">
    <property type="entry name" value="Importin_rep_4"/>
    <property type="match status" value="1"/>
</dbReference>
<keyword evidence="5" id="KW-0677">Repeat</keyword>
<dbReference type="Pfam" id="PF03810">
    <property type="entry name" value="IBN_N"/>
    <property type="match status" value="1"/>
</dbReference>
<evidence type="ECO:0000313" key="9">
    <source>
        <dbReference type="EMBL" id="CAB3256613.1"/>
    </source>
</evidence>
<dbReference type="GO" id="GO:0005737">
    <property type="term" value="C:cytoplasm"/>
    <property type="evidence" value="ECO:0007669"/>
    <property type="project" value="UniProtKB-SubCell"/>
</dbReference>
<dbReference type="AlphaFoldDB" id="A0A6F9DEQ8"/>
<evidence type="ECO:0000259" key="8">
    <source>
        <dbReference type="PROSITE" id="PS50166"/>
    </source>
</evidence>
<protein>
    <submittedName>
        <fullName evidence="9">Importin-5</fullName>
    </submittedName>
</protein>
<dbReference type="GO" id="GO:0005634">
    <property type="term" value="C:nucleus"/>
    <property type="evidence" value="ECO:0007669"/>
    <property type="project" value="UniProtKB-SubCell"/>
</dbReference>